<dbReference type="EMBL" id="JBEPNW010000002">
    <property type="protein sequence ID" value="MET3864249.1"/>
    <property type="molecule type" value="Genomic_DNA"/>
</dbReference>
<reference evidence="4 5" key="1">
    <citation type="submission" date="2024-06" db="EMBL/GenBank/DDBJ databases">
        <title>Genomics of switchgrass bacterial isolates.</title>
        <authorList>
            <person name="Shade A."/>
        </authorList>
    </citation>
    <scope>NUCLEOTIDE SEQUENCE [LARGE SCALE GENOMIC DNA]</scope>
    <source>
        <strain evidence="4 5">PvP084</strain>
    </source>
</reference>
<evidence type="ECO:0000256" key="2">
    <source>
        <dbReference type="SAM" id="SignalP"/>
    </source>
</evidence>
<comment type="caution">
    <text evidence="4">The sequence shown here is derived from an EMBL/GenBank/DDBJ whole genome shotgun (WGS) entry which is preliminary data.</text>
</comment>
<sequence length="246" mass="26069">MRRRITGAERRARAACLAGLVVFALPAVAPAAAGTLHSTYIDPEVLALQRVLPPPPEADSEMQRADLRAVEAAVGARTPDDERRITANLPCTLDRFTEVLGPAFTARAMPVTAALIERVFQDGELAVLAAKTAIGRPRPYTLEPDLATYGHRSDSTSYPSGHATFGHLAATVLAQLVPAKRRALFAFAVGYGANRMIAGTHFPSDLEAGRIAAAVIAEALLRDPRFQQDLGRARAEIAAAGAASAR</sequence>
<dbReference type="InterPro" id="IPR001011">
    <property type="entry name" value="Acid_Pase_classA_bac"/>
</dbReference>
<dbReference type="PIRSF" id="PIRSF000897">
    <property type="entry name" value="Acid_Ptase_ClsA"/>
    <property type="match status" value="1"/>
</dbReference>
<name>A0ABV2NCN6_9HYPH</name>
<evidence type="ECO:0000313" key="4">
    <source>
        <dbReference type="EMBL" id="MET3864249.1"/>
    </source>
</evidence>
<feature type="signal peptide" evidence="2">
    <location>
        <begin position="1"/>
        <end position="31"/>
    </location>
</feature>
<feature type="domain" description="Phosphatidic acid phosphatase type 2/haloperoxidase" evidence="3">
    <location>
        <begin position="111"/>
        <end position="221"/>
    </location>
</feature>
<dbReference type="EC" id="3.1.3.2" evidence="1"/>
<dbReference type="SMART" id="SM00014">
    <property type="entry name" value="acidPPc"/>
    <property type="match status" value="1"/>
</dbReference>
<evidence type="ECO:0000259" key="3">
    <source>
        <dbReference type="SMART" id="SM00014"/>
    </source>
</evidence>
<gene>
    <name evidence="4" type="ORF">ABIC20_001558</name>
</gene>
<dbReference type="SUPFAM" id="SSF48317">
    <property type="entry name" value="Acid phosphatase/Vanadium-dependent haloperoxidase"/>
    <property type="match status" value="1"/>
</dbReference>
<protein>
    <recommendedName>
        <fullName evidence="1">Acid phosphatase</fullName>
        <ecNumber evidence="1">3.1.3.2</ecNumber>
    </recommendedName>
</protein>
<dbReference type="Gene3D" id="1.20.144.10">
    <property type="entry name" value="Phosphatidic acid phosphatase type 2/haloperoxidase"/>
    <property type="match status" value="1"/>
</dbReference>
<keyword evidence="2" id="KW-0732">Signal</keyword>
<dbReference type="GO" id="GO:0003993">
    <property type="term" value="F:acid phosphatase activity"/>
    <property type="evidence" value="ECO:0007669"/>
    <property type="project" value="UniProtKB-EC"/>
</dbReference>
<evidence type="ECO:0000313" key="5">
    <source>
        <dbReference type="Proteomes" id="UP001549119"/>
    </source>
</evidence>
<keyword evidence="1 4" id="KW-0378">Hydrolase</keyword>
<accession>A0ABV2NCN6</accession>
<proteinExistence type="inferred from homology"/>
<keyword evidence="5" id="KW-1185">Reference proteome</keyword>
<comment type="similarity">
    <text evidence="1">Belongs to the class A bacterial acid phosphatase family.</text>
</comment>
<dbReference type="Pfam" id="PF01569">
    <property type="entry name" value="PAP2"/>
    <property type="match status" value="1"/>
</dbReference>
<dbReference type="RefSeq" id="WP_063111015.1">
    <property type="nucleotide sequence ID" value="NZ_JBEPNV010000001.1"/>
</dbReference>
<dbReference type="Proteomes" id="UP001549119">
    <property type="component" value="Unassembled WGS sequence"/>
</dbReference>
<feature type="chain" id="PRO_5046239361" description="Acid phosphatase" evidence="2">
    <location>
        <begin position="32"/>
        <end position="246"/>
    </location>
</feature>
<comment type="catalytic activity">
    <reaction evidence="1">
        <text>a phosphate monoester + H2O = an alcohol + phosphate</text>
        <dbReference type="Rhea" id="RHEA:15017"/>
        <dbReference type="ChEBI" id="CHEBI:15377"/>
        <dbReference type="ChEBI" id="CHEBI:30879"/>
        <dbReference type="ChEBI" id="CHEBI:43474"/>
        <dbReference type="ChEBI" id="CHEBI:67140"/>
        <dbReference type="EC" id="3.1.3.2"/>
    </reaction>
</comment>
<dbReference type="InterPro" id="IPR000326">
    <property type="entry name" value="PAP2/HPO"/>
</dbReference>
<organism evidence="4 5">
    <name type="scientific">Methylobacterium radiotolerans</name>
    <dbReference type="NCBI Taxonomy" id="31998"/>
    <lineage>
        <taxon>Bacteria</taxon>
        <taxon>Pseudomonadati</taxon>
        <taxon>Pseudomonadota</taxon>
        <taxon>Alphaproteobacteria</taxon>
        <taxon>Hyphomicrobiales</taxon>
        <taxon>Methylobacteriaceae</taxon>
        <taxon>Methylobacterium</taxon>
    </lineage>
</organism>
<dbReference type="InterPro" id="IPR036938">
    <property type="entry name" value="PAP2/HPO_sf"/>
</dbReference>
<evidence type="ECO:0000256" key="1">
    <source>
        <dbReference type="PIRNR" id="PIRNR000897"/>
    </source>
</evidence>